<comment type="caution">
    <text evidence="2">The sequence shown here is derived from an EMBL/GenBank/DDBJ whole genome shotgun (WGS) entry which is preliminary data.</text>
</comment>
<keyword evidence="3" id="KW-1185">Reference proteome</keyword>
<name>A0ABS3XZW3_9ACTN</name>
<evidence type="ECO:0000313" key="3">
    <source>
        <dbReference type="Proteomes" id="UP000721954"/>
    </source>
</evidence>
<evidence type="ECO:0000313" key="2">
    <source>
        <dbReference type="EMBL" id="MBO8200929.1"/>
    </source>
</evidence>
<evidence type="ECO:0000256" key="1">
    <source>
        <dbReference type="SAM" id="MobiDB-lite"/>
    </source>
</evidence>
<organism evidence="2 3">
    <name type="scientific">Streptomyces smyrnaeus</name>
    <dbReference type="NCBI Taxonomy" id="1387713"/>
    <lineage>
        <taxon>Bacteria</taxon>
        <taxon>Bacillati</taxon>
        <taxon>Actinomycetota</taxon>
        <taxon>Actinomycetes</taxon>
        <taxon>Kitasatosporales</taxon>
        <taxon>Streptomycetaceae</taxon>
        <taxon>Streptomyces</taxon>
    </lineage>
</organism>
<sequence>MAAPTAAATTGTGMANALERVDEISAFRLERVRVEKVPPNRLAAVEEHGADLGVAALWRALEEEVGREPGREPSRSPPGPLERTGAEAGRSPFLSR</sequence>
<dbReference type="Proteomes" id="UP000721954">
    <property type="component" value="Unassembled WGS sequence"/>
</dbReference>
<accession>A0ABS3XZW3</accession>
<feature type="region of interest" description="Disordered" evidence="1">
    <location>
        <begin position="64"/>
        <end position="96"/>
    </location>
</feature>
<dbReference type="EMBL" id="JAFFZM010000013">
    <property type="protein sequence ID" value="MBO8200929.1"/>
    <property type="molecule type" value="Genomic_DNA"/>
</dbReference>
<protein>
    <submittedName>
        <fullName evidence="2">Uncharacterized protein</fullName>
    </submittedName>
</protein>
<feature type="compositionally biased region" description="Basic and acidic residues" evidence="1">
    <location>
        <begin position="64"/>
        <end position="74"/>
    </location>
</feature>
<reference evidence="2 3" key="1">
    <citation type="submission" date="2021-02" db="EMBL/GenBank/DDBJ databases">
        <title>Streptomyces spirodelae sp. nov., isolated from duckweed.</title>
        <authorList>
            <person name="Saimee Y."/>
            <person name="Duangmal K."/>
        </authorList>
    </citation>
    <scope>NUCLEOTIDE SEQUENCE [LARGE SCALE GENOMIC DNA]</scope>
    <source>
        <strain evidence="2 3">DSM 42105</strain>
    </source>
</reference>
<proteinExistence type="predicted"/>
<gene>
    <name evidence="2" type="ORF">JW613_21845</name>
</gene>